<dbReference type="InterPro" id="IPR042425">
    <property type="entry name" value="APCDD1"/>
</dbReference>
<name>A0AAN9TSL7_9HEMI</name>
<dbReference type="PANTHER" id="PTHR31021">
    <property type="entry name" value="ADENOMATOSIS POLYPOSIS COLI DOWN-REGULATED 1"/>
    <property type="match status" value="1"/>
</dbReference>
<feature type="domain" description="APCDD1" evidence="7">
    <location>
        <begin position="273"/>
        <end position="487"/>
    </location>
</feature>
<evidence type="ECO:0000259" key="7">
    <source>
        <dbReference type="SMART" id="SM01352"/>
    </source>
</evidence>
<dbReference type="SMART" id="SM01352">
    <property type="entry name" value="APCDDC"/>
    <property type="match status" value="2"/>
</dbReference>
<dbReference type="AlphaFoldDB" id="A0AAN9TSL7"/>
<accession>A0AAN9TSL7</accession>
<evidence type="ECO:0000256" key="2">
    <source>
        <dbReference type="ARBA" id="ARBA00022692"/>
    </source>
</evidence>
<reference evidence="8 9" key="1">
    <citation type="submission" date="2024-03" db="EMBL/GenBank/DDBJ databases">
        <title>Adaptation during the transition from Ophiocordyceps entomopathogen to insect associate is accompanied by gene loss and intensified selection.</title>
        <authorList>
            <person name="Ward C.M."/>
            <person name="Onetto C.A."/>
            <person name="Borneman A.R."/>
        </authorList>
    </citation>
    <scope>NUCLEOTIDE SEQUENCE [LARGE SCALE GENOMIC DNA]</scope>
    <source>
        <strain evidence="8">AWRI1</strain>
        <tissue evidence="8">Single Adult Female</tissue>
    </source>
</reference>
<feature type="domain" description="APCDD1" evidence="7">
    <location>
        <begin position="11"/>
        <end position="258"/>
    </location>
</feature>
<evidence type="ECO:0000256" key="1">
    <source>
        <dbReference type="ARBA" id="ARBA00004167"/>
    </source>
</evidence>
<keyword evidence="9" id="KW-1185">Reference proteome</keyword>
<dbReference type="GO" id="GO:0030178">
    <property type="term" value="P:negative regulation of Wnt signaling pathway"/>
    <property type="evidence" value="ECO:0007669"/>
    <property type="project" value="InterPro"/>
</dbReference>
<comment type="caution">
    <text evidence="8">The sequence shown here is derived from an EMBL/GenBank/DDBJ whole genome shotgun (WGS) entry which is preliminary data.</text>
</comment>
<evidence type="ECO:0000313" key="8">
    <source>
        <dbReference type="EMBL" id="KAK7604132.1"/>
    </source>
</evidence>
<evidence type="ECO:0000256" key="6">
    <source>
        <dbReference type="SAM" id="Phobius"/>
    </source>
</evidence>
<evidence type="ECO:0000256" key="3">
    <source>
        <dbReference type="ARBA" id="ARBA00022729"/>
    </source>
</evidence>
<evidence type="ECO:0000256" key="4">
    <source>
        <dbReference type="ARBA" id="ARBA00023136"/>
    </source>
</evidence>
<keyword evidence="6" id="KW-1133">Transmembrane helix</keyword>
<keyword evidence="3" id="KW-0732">Signal</keyword>
<proteinExistence type="predicted"/>
<dbReference type="Pfam" id="PF14921">
    <property type="entry name" value="APCDDC"/>
    <property type="match status" value="2"/>
</dbReference>
<evidence type="ECO:0000313" key="9">
    <source>
        <dbReference type="Proteomes" id="UP001367676"/>
    </source>
</evidence>
<dbReference type="PANTHER" id="PTHR31021:SF1">
    <property type="entry name" value="CHROMOSOME UNDETERMINED SCAFFOLD_56, WHOLE GENOME SHOTGUN SEQUENCE"/>
    <property type="match status" value="1"/>
</dbReference>
<protein>
    <recommendedName>
        <fullName evidence="7">APCDD1 domain-containing protein</fullName>
    </recommendedName>
</protein>
<keyword evidence="4 6" id="KW-0472">Membrane</keyword>
<dbReference type="GO" id="GO:0005886">
    <property type="term" value="C:plasma membrane"/>
    <property type="evidence" value="ECO:0007669"/>
    <property type="project" value="InterPro"/>
</dbReference>
<dbReference type="EMBL" id="JBBCAQ010000004">
    <property type="protein sequence ID" value="KAK7604132.1"/>
    <property type="molecule type" value="Genomic_DNA"/>
</dbReference>
<organism evidence="8 9">
    <name type="scientific">Parthenolecanium corni</name>
    <dbReference type="NCBI Taxonomy" id="536013"/>
    <lineage>
        <taxon>Eukaryota</taxon>
        <taxon>Metazoa</taxon>
        <taxon>Ecdysozoa</taxon>
        <taxon>Arthropoda</taxon>
        <taxon>Hexapoda</taxon>
        <taxon>Insecta</taxon>
        <taxon>Pterygota</taxon>
        <taxon>Neoptera</taxon>
        <taxon>Paraneoptera</taxon>
        <taxon>Hemiptera</taxon>
        <taxon>Sternorrhyncha</taxon>
        <taxon>Coccoidea</taxon>
        <taxon>Coccidae</taxon>
        <taxon>Parthenolecanium</taxon>
    </lineage>
</organism>
<comment type="subcellular location">
    <subcellularLocation>
        <location evidence="1">Membrane</location>
        <topology evidence="1">Single-pass membrane protein</topology>
    </subcellularLocation>
</comment>
<evidence type="ECO:0000256" key="5">
    <source>
        <dbReference type="ARBA" id="ARBA00023180"/>
    </source>
</evidence>
<dbReference type="Proteomes" id="UP001367676">
    <property type="component" value="Unassembled WGS sequence"/>
</dbReference>
<gene>
    <name evidence="8" type="ORF">V9T40_004405</name>
</gene>
<sequence>MVGLPGDENNECDSVTKDVAEENRNTKILSPHSIIGKWVSEKCESRSGPKFVSRSYTFFSNHTFQLIQFYYEDESCSSISCTVTIVGRYKPLYKSSLSSTAHIKIAHNLRKATIVAHNYPTASKVAAILHKKCPGLTNHYWKPLVEYLLFGSENKSSEWNGAPTDDLRSDETDSSTQTSEKYAQECLAAIDLSLDELNTVRIQSRYSNANGLRYELLLANTYYTDQHLQTLRHKFQLPLILVNGNYPFTDEYNSIIQTFTFYLQSTNCVFCDTVAQNTHMFLQGQYAKAKFPPYVNGEWISGRCDALSNGLFSMQVLRLQQLSKRWELQMSYYSDYICSHLTMIHRAFGNFEASSTSKRVRGAIDIDFFIDKSYLTVFDEDILHTIRTDRYCGGSHDWQTGETKEIPSRTGCASVDIVYQAKNYDIARLDVDDHGTYLLYLGDEGSTSSISSRPTAYQYPLLRCSRYVDEEQLFQSDSANKNILLPTLFSTFVIMSVFHVLLALLK</sequence>
<dbReference type="InterPro" id="IPR029405">
    <property type="entry name" value="APCDD1_dom"/>
</dbReference>
<feature type="transmembrane region" description="Helical" evidence="6">
    <location>
        <begin position="483"/>
        <end position="505"/>
    </location>
</feature>
<keyword evidence="2 6" id="KW-0812">Transmembrane</keyword>
<keyword evidence="5" id="KW-0325">Glycoprotein</keyword>
<dbReference type="GO" id="GO:0017147">
    <property type="term" value="F:Wnt-protein binding"/>
    <property type="evidence" value="ECO:0007669"/>
    <property type="project" value="InterPro"/>
</dbReference>